<dbReference type="PROSITE" id="PS50097">
    <property type="entry name" value="BTB"/>
    <property type="match status" value="1"/>
</dbReference>
<dbReference type="SUPFAM" id="SSF54695">
    <property type="entry name" value="POZ domain"/>
    <property type="match status" value="1"/>
</dbReference>
<dbReference type="InterPro" id="IPR000210">
    <property type="entry name" value="BTB/POZ_dom"/>
</dbReference>
<protein>
    <submittedName>
        <fullName evidence="2">BTB/POZ domain-containing protein Btb2</fullName>
    </submittedName>
</protein>
<accession>B6JW84</accession>
<dbReference type="AlphaFoldDB" id="B6JW84"/>
<reference evidence="2 4" key="1">
    <citation type="journal article" date="2011" name="Science">
        <title>Comparative functional genomics of the fission yeasts.</title>
        <authorList>
            <person name="Rhind N."/>
            <person name="Chen Z."/>
            <person name="Yassour M."/>
            <person name="Thompson D.A."/>
            <person name="Haas B.J."/>
            <person name="Habib N."/>
            <person name="Wapinski I."/>
            <person name="Roy S."/>
            <person name="Lin M.F."/>
            <person name="Heiman D.I."/>
            <person name="Young S.K."/>
            <person name="Furuya K."/>
            <person name="Guo Y."/>
            <person name="Pidoux A."/>
            <person name="Chen H.M."/>
            <person name="Robbertse B."/>
            <person name="Goldberg J.M."/>
            <person name="Aoki K."/>
            <person name="Bayne E.H."/>
            <person name="Berlin A.M."/>
            <person name="Desjardins C.A."/>
            <person name="Dobbs E."/>
            <person name="Dukaj L."/>
            <person name="Fan L."/>
            <person name="FitzGerald M.G."/>
            <person name="French C."/>
            <person name="Gujja S."/>
            <person name="Hansen K."/>
            <person name="Keifenheim D."/>
            <person name="Levin J.Z."/>
            <person name="Mosher R.A."/>
            <person name="Mueller C.A."/>
            <person name="Pfiffner J."/>
            <person name="Priest M."/>
            <person name="Russ C."/>
            <person name="Smialowska A."/>
            <person name="Swoboda P."/>
            <person name="Sykes S.M."/>
            <person name="Vaughn M."/>
            <person name="Vengrova S."/>
            <person name="Yoder R."/>
            <person name="Zeng Q."/>
            <person name="Allshire R."/>
            <person name="Baulcombe D."/>
            <person name="Birren B.W."/>
            <person name="Brown W."/>
            <person name="Ekwall K."/>
            <person name="Kellis M."/>
            <person name="Leatherwood J."/>
            <person name="Levin H."/>
            <person name="Margalit H."/>
            <person name="Martienssen R."/>
            <person name="Nieduszynski C.A."/>
            <person name="Spatafora J.W."/>
            <person name="Friedman N."/>
            <person name="Dalgaard J.Z."/>
            <person name="Baumann P."/>
            <person name="Niki H."/>
            <person name="Regev A."/>
            <person name="Nusbaum C."/>
        </authorList>
    </citation>
    <scope>NUCLEOTIDE SEQUENCE [LARGE SCALE GENOMIC DNA]</scope>
    <source>
        <strain evidence="4">yFS275 / FY16936</strain>
    </source>
</reference>
<dbReference type="EMBL" id="KE651166">
    <property type="protein sequence ID" value="EEB05635.1"/>
    <property type="molecule type" value="Genomic_DNA"/>
</dbReference>
<proteinExistence type="predicted"/>
<dbReference type="eggNOG" id="ENOG502QUCE">
    <property type="taxonomic scope" value="Eukaryota"/>
</dbReference>
<keyword evidence="4" id="KW-1185">Reference proteome</keyword>
<gene>
    <name evidence="3" type="primary">btb2</name>
    <name evidence="2" type="ORF">SJAG_00656</name>
</gene>
<dbReference type="HOGENOM" id="CLU_1019987_0_0_1"/>
<dbReference type="InterPro" id="IPR011333">
    <property type="entry name" value="SKP1/BTB/POZ_sf"/>
</dbReference>
<name>B6JW84_SCHJY</name>
<evidence type="ECO:0000313" key="4">
    <source>
        <dbReference type="Proteomes" id="UP000001744"/>
    </source>
</evidence>
<dbReference type="Proteomes" id="UP000001744">
    <property type="component" value="Unassembled WGS sequence"/>
</dbReference>
<dbReference type="PANTHER" id="PTHR47369">
    <property type="entry name" value="BTB/POZ DOMAIN-CONTAINING PROTEIN"/>
    <property type="match status" value="1"/>
</dbReference>
<dbReference type="STRING" id="402676.B6JW84"/>
<evidence type="ECO:0000259" key="1">
    <source>
        <dbReference type="PROSITE" id="PS50097"/>
    </source>
</evidence>
<dbReference type="RefSeq" id="XP_002171928.1">
    <property type="nucleotide sequence ID" value="XM_002171892.2"/>
</dbReference>
<evidence type="ECO:0000313" key="3">
    <source>
        <dbReference type="JaponicusDB" id="SJAG_00656"/>
    </source>
</evidence>
<dbReference type="OMA" id="GFQTGNY"/>
<dbReference type="VEuPathDB" id="FungiDB:SJAG_00656"/>
<dbReference type="Gene3D" id="3.30.710.10">
    <property type="entry name" value="Potassium Channel Kv1.1, Chain A"/>
    <property type="match status" value="1"/>
</dbReference>
<sequence>MAAGNAKDTISLQDFVFQTAFLQGTFSDTLLIVKGEQYRLHALFLARSPVLLQKISQQEKREPPYRIELETDDMYVTKDCLTFVLSTLYTDNLEIPTGLDARSLLACSSLLGVNWVAQQAISILRASLMPTVLGDMIAFLDPKSEGLERLEVGMYPPYTVGLFHDVVRVLYSTLVKNWNNQYAHILCTLPFPVIKQILESDKLTVDTSSMARYKLASQIVQMRAAWRKQNRVDLNVEESVVLVFSGGVRGIEVIHKTRGADSRRKTLWKASAP</sequence>
<feature type="domain" description="BTB" evidence="1">
    <location>
        <begin position="27"/>
        <end position="97"/>
    </location>
</feature>
<evidence type="ECO:0000313" key="2">
    <source>
        <dbReference type="EMBL" id="EEB05635.1"/>
    </source>
</evidence>
<dbReference type="JaponicusDB" id="SJAG_00656">
    <property type="gene designation" value="btb2"/>
</dbReference>
<dbReference type="GeneID" id="7050694"/>
<dbReference type="Pfam" id="PF00651">
    <property type="entry name" value="BTB"/>
    <property type="match status" value="1"/>
</dbReference>
<dbReference type="PANTHER" id="PTHR47369:SF2">
    <property type="entry name" value="BTB_POZ DOMAIN-CONTAINING PROTEIN 2"/>
    <property type="match status" value="1"/>
</dbReference>
<dbReference type="GO" id="GO:0000151">
    <property type="term" value="C:ubiquitin ligase complex"/>
    <property type="evidence" value="ECO:0000318"/>
    <property type="project" value="GO_Central"/>
</dbReference>
<organism evidence="2 4">
    <name type="scientific">Schizosaccharomyces japonicus (strain yFS275 / FY16936)</name>
    <name type="common">Fission yeast</name>
    <dbReference type="NCBI Taxonomy" id="402676"/>
    <lineage>
        <taxon>Eukaryota</taxon>
        <taxon>Fungi</taxon>
        <taxon>Dikarya</taxon>
        <taxon>Ascomycota</taxon>
        <taxon>Taphrinomycotina</taxon>
        <taxon>Schizosaccharomycetes</taxon>
        <taxon>Schizosaccharomycetales</taxon>
        <taxon>Schizosaccharomycetaceae</taxon>
        <taxon>Schizosaccharomyces</taxon>
    </lineage>
</organism>
<dbReference type="OrthoDB" id="441223at2759"/>
<dbReference type="SMART" id="SM00225">
    <property type="entry name" value="BTB"/>
    <property type="match status" value="1"/>
</dbReference>